<evidence type="ECO:0000256" key="3">
    <source>
        <dbReference type="ARBA" id="ARBA00010684"/>
    </source>
</evidence>
<keyword evidence="11" id="KW-0131">Cell cycle</keyword>
<feature type="domain" description="Ska2 N-terminal" evidence="14">
    <location>
        <begin position="1"/>
        <end position="41"/>
    </location>
</feature>
<dbReference type="EMBL" id="JAJJMA010218464">
    <property type="protein sequence ID" value="MCL7040960.1"/>
    <property type="molecule type" value="Genomic_DNA"/>
</dbReference>
<dbReference type="InterPro" id="IPR042091">
    <property type="entry name" value="Ska2_N"/>
</dbReference>
<comment type="similarity">
    <text evidence="3">Belongs to the SKA2 family.</text>
</comment>
<keyword evidence="4" id="KW-0158">Chromosome</keyword>
<keyword evidence="6" id="KW-0132">Cell division</keyword>
<name>A0AA41VGU6_PAPNU</name>
<protein>
    <recommendedName>
        <fullName evidence="13">Protein FAM33A</fullName>
    </recommendedName>
</protein>
<keyword evidence="9" id="KW-0995">Kinetochore</keyword>
<evidence type="ECO:0000313" key="15">
    <source>
        <dbReference type="EMBL" id="MCL7040960.1"/>
    </source>
</evidence>
<dbReference type="GO" id="GO:0007059">
    <property type="term" value="P:chromosome segregation"/>
    <property type="evidence" value="ECO:0007669"/>
    <property type="project" value="InterPro"/>
</dbReference>
<sequence>DLIDKARMSLVSNRCLIQRMQASCGIPPTNDSDDQTYTNLNQIIAEWTAQLSSKTGDDMLDSESDDINKLLFSALVQQK</sequence>
<dbReference type="GO" id="GO:0000278">
    <property type="term" value="P:mitotic cell cycle"/>
    <property type="evidence" value="ECO:0007669"/>
    <property type="project" value="TreeGrafter"/>
</dbReference>
<evidence type="ECO:0000259" key="14">
    <source>
        <dbReference type="Pfam" id="PF16740"/>
    </source>
</evidence>
<evidence type="ECO:0000313" key="16">
    <source>
        <dbReference type="Proteomes" id="UP001177140"/>
    </source>
</evidence>
<evidence type="ECO:0000256" key="12">
    <source>
        <dbReference type="ARBA" id="ARBA00023328"/>
    </source>
</evidence>
<keyword evidence="8" id="KW-0498">Mitosis</keyword>
<dbReference type="InterPro" id="IPR026762">
    <property type="entry name" value="Ska2"/>
</dbReference>
<proteinExistence type="inferred from homology"/>
<evidence type="ECO:0000256" key="2">
    <source>
        <dbReference type="ARBA" id="ARBA00004629"/>
    </source>
</evidence>
<dbReference type="GO" id="GO:0008017">
    <property type="term" value="F:microtubule binding"/>
    <property type="evidence" value="ECO:0007669"/>
    <property type="project" value="InterPro"/>
</dbReference>
<gene>
    <name evidence="15" type="ORF">MKW94_015903</name>
</gene>
<keyword evidence="10" id="KW-0206">Cytoskeleton</keyword>
<evidence type="ECO:0000256" key="10">
    <source>
        <dbReference type="ARBA" id="ARBA00023212"/>
    </source>
</evidence>
<accession>A0AA41VGU6</accession>
<evidence type="ECO:0000256" key="5">
    <source>
        <dbReference type="ARBA" id="ARBA00022490"/>
    </source>
</evidence>
<comment type="caution">
    <text evidence="15">The sequence shown here is derived from an EMBL/GenBank/DDBJ whole genome shotgun (WGS) entry which is preliminary data.</text>
</comment>
<evidence type="ECO:0000256" key="6">
    <source>
        <dbReference type="ARBA" id="ARBA00022618"/>
    </source>
</evidence>
<dbReference type="PANTHER" id="PTHR32017">
    <property type="entry name" value="SPINDLE AND KINETOCHORE-ASSOCIATED PROTEIN 2"/>
    <property type="match status" value="1"/>
</dbReference>
<comment type="subcellular location">
    <subcellularLocation>
        <location evidence="2">Chromosome</location>
        <location evidence="2">Centromere</location>
        <location evidence="2">Kinetochore</location>
    </subcellularLocation>
    <subcellularLocation>
        <location evidence="1">Cytoplasm</location>
        <location evidence="1">Cytoskeleton</location>
        <location evidence="1">Spindle</location>
    </subcellularLocation>
</comment>
<evidence type="ECO:0000256" key="7">
    <source>
        <dbReference type="ARBA" id="ARBA00022701"/>
    </source>
</evidence>
<keyword evidence="7" id="KW-0493">Microtubule</keyword>
<organism evidence="15 16">
    <name type="scientific">Papaver nudicaule</name>
    <name type="common">Iceland poppy</name>
    <dbReference type="NCBI Taxonomy" id="74823"/>
    <lineage>
        <taxon>Eukaryota</taxon>
        <taxon>Viridiplantae</taxon>
        <taxon>Streptophyta</taxon>
        <taxon>Embryophyta</taxon>
        <taxon>Tracheophyta</taxon>
        <taxon>Spermatophyta</taxon>
        <taxon>Magnoliopsida</taxon>
        <taxon>Ranunculales</taxon>
        <taxon>Papaveraceae</taxon>
        <taxon>Papaveroideae</taxon>
        <taxon>Papaver</taxon>
    </lineage>
</organism>
<dbReference type="Pfam" id="PF16740">
    <property type="entry name" value="SKA2"/>
    <property type="match status" value="1"/>
</dbReference>
<dbReference type="PANTHER" id="PTHR32017:SF3">
    <property type="entry name" value="SPINDLE AND KINETOCHORE-ASSOCIATED PROTEIN 2"/>
    <property type="match status" value="1"/>
</dbReference>
<dbReference type="GO" id="GO:0005876">
    <property type="term" value="C:spindle microtubule"/>
    <property type="evidence" value="ECO:0007669"/>
    <property type="project" value="InterPro"/>
</dbReference>
<evidence type="ECO:0000256" key="13">
    <source>
        <dbReference type="ARBA" id="ARBA00029651"/>
    </source>
</evidence>
<dbReference type="Proteomes" id="UP001177140">
    <property type="component" value="Unassembled WGS sequence"/>
</dbReference>
<evidence type="ECO:0000256" key="11">
    <source>
        <dbReference type="ARBA" id="ARBA00023306"/>
    </source>
</evidence>
<evidence type="ECO:0000256" key="9">
    <source>
        <dbReference type="ARBA" id="ARBA00022838"/>
    </source>
</evidence>
<dbReference type="GO" id="GO:0051301">
    <property type="term" value="P:cell division"/>
    <property type="evidence" value="ECO:0007669"/>
    <property type="project" value="UniProtKB-KW"/>
</dbReference>
<evidence type="ECO:0000256" key="8">
    <source>
        <dbReference type="ARBA" id="ARBA00022776"/>
    </source>
</evidence>
<feature type="non-terminal residue" evidence="15">
    <location>
        <position position="79"/>
    </location>
</feature>
<keyword evidence="12" id="KW-0137">Centromere</keyword>
<evidence type="ECO:0000256" key="1">
    <source>
        <dbReference type="ARBA" id="ARBA00004186"/>
    </source>
</evidence>
<keyword evidence="5" id="KW-0963">Cytoplasm</keyword>
<dbReference type="AlphaFoldDB" id="A0AA41VGU6"/>
<keyword evidence="16" id="KW-1185">Reference proteome</keyword>
<dbReference type="GO" id="GO:0000940">
    <property type="term" value="C:outer kinetochore"/>
    <property type="evidence" value="ECO:0007669"/>
    <property type="project" value="InterPro"/>
</dbReference>
<evidence type="ECO:0000256" key="4">
    <source>
        <dbReference type="ARBA" id="ARBA00022454"/>
    </source>
</evidence>
<reference evidence="15" key="1">
    <citation type="submission" date="2022-03" db="EMBL/GenBank/DDBJ databases">
        <title>A functionally conserved STORR gene fusion in Papaver species that diverged 16.8 million years ago.</title>
        <authorList>
            <person name="Catania T."/>
        </authorList>
    </citation>
    <scope>NUCLEOTIDE SEQUENCE</scope>
    <source>
        <strain evidence="15">S-191538</strain>
    </source>
</reference>